<dbReference type="Proteomes" id="UP000054498">
    <property type="component" value="Unassembled WGS sequence"/>
</dbReference>
<keyword evidence="2" id="KW-0472">Membrane</keyword>
<feature type="transmembrane region" description="Helical" evidence="2">
    <location>
        <begin position="290"/>
        <end position="309"/>
    </location>
</feature>
<feature type="region of interest" description="Disordered" evidence="1">
    <location>
        <begin position="206"/>
        <end position="246"/>
    </location>
</feature>
<dbReference type="KEGG" id="mng:MNEG_4729"/>
<evidence type="ECO:0000313" key="4">
    <source>
        <dbReference type="Proteomes" id="UP000054498"/>
    </source>
</evidence>
<feature type="compositionally biased region" description="Gly residues" evidence="1">
    <location>
        <begin position="212"/>
        <end position="228"/>
    </location>
</feature>
<name>A0A0D2MS64_9CHLO</name>
<feature type="transmembrane region" description="Helical" evidence="2">
    <location>
        <begin position="122"/>
        <end position="142"/>
    </location>
</feature>
<evidence type="ECO:0000256" key="2">
    <source>
        <dbReference type="SAM" id="Phobius"/>
    </source>
</evidence>
<evidence type="ECO:0000256" key="1">
    <source>
        <dbReference type="SAM" id="MobiDB-lite"/>
    </source>
</evidence>
<dbReference type="GeneID" id="25737606"/>
<dbReference type="AlphaFoldDB" id="A0A0D2MS64"/>
<proteinExistence type="predicted"/>
<keyword evidence="2" id="KW-1133">Transmembrane helix</keyword>
<dbReference type="EMBL" id="KK100889">
    <property type="protein sequence ID" value="KIZ03232.1"/>
    <property type="molecule type" value="Genomic_DNA"/>
</dbReference>
<sequence length="316" mass="34067">MADTWRLTASQARTIGKPQFAGKIRICLAHFRPEVALFEQVALALPWLGGTDAWFFDCIPWEELMRDINSPNGTCLIAPTRVLSSEARRLSWVVDKEGLKILVKAKREVPWAPFSPFEAFSIHLWVTLAATAVFVGACIWFFDVAVKSIKRTYDPHKKHDGDDLSALRGAPASVVGHGGAVSGAAPGANGTPDALAAVAAPAAEKDCERGEGGGNAAIGKAGEGGGNKSGDEKDEEPKTPSGNWFLKPLGVRKGEESKVVTDLDMQMRRSLLRIARINDPPHMLSLPSQIILFAYGLLITIIVSMYTGLRADAPVR</sequence>
<reference evidence="3 4" key="1">
    <citation type="journal article" date="2013" name="BMC Genomics">
        <title>Reconstruction of the lipid metabolism for the microalga Monoraphidium neglectum from its genome sequence reveals characteristics suitable for biofuel production.</title>
        <authorList>
            <person name="Bogen C."/>
            <person name="Al-Dilaimi A."/>
            <person name="Albersmeier A."/>
            <person name="Wichmann J."/>
            <person name="Grundmann M."/>
            <person name="Rupp O."/>
            <person name="Lauersen K.J."/>
            <person name="Blifernez-Klassen O."/>
            <person name="Kalinowski J."/>
            <person name="Goesmann A."/>
            <person name="Mussgnug J.H."/>
            <person name="Kruse O."/>
        </authorList>
    </citation>
    <scope>NUCLEOTIDE SEQUENCE [LARGE SCALE GENOMIC DNA]</scope>
    <source>
        <strain evidence="3 4">SAG 48.87</strain>
    </source>
</reference>
<gene>
    <name evidence="3" type="ORF">MNEG_4729</name>
</gene>
<accession>A0A0D2MS64</accession>
<protein>
    <submittedName>
        <fullName evidence="3">Uncharacterized protein</fullName>
    </submittedName>
</protein>
<keyword evidence="4" id="KW-1185">Reference proteome</keyword>
<keyword evidence="2" id="KW-0812">Transmembrane</keyword>
<evidence type="ECO:0000313" key="3">
    <source>
        <dbReference type="EMBL" id="KIZ03232.1"/>
    </source>
</evidence>
<organism evidence="3 4">
    <name type="scientific">Monoraphidium neglectum</name>
    <dbReference type="NCBI Taxonomy" id="145388"/>
    <lineage>
        <taxon>Eukaryota</taxon>
        <taxon>Viridiplantae</taxon>
        <taxon>Chlorophyta</taxon>
        <taxon>core chlorophytes</taxon>
        <taxon>Chlorophyceae</taxon>
        <taxon>CS clade</taxon>
        <taxon>Sphaeropleales</taxon>
        <taxon>Selenastraceae</taxon>
        <taxon>Monoraphidium</taxon>
    </lineage>
</organism>
<dbReference type="RefSeq" id="XP_013902251.1">
    <property type="nucleotide sequence ID" value="XM_014046797.1"/>
</dbReference>
<feature type="compositionally biased region" description="Basic and acidic residues" evidence="1">
    <location>
        <begin position="229"/>
        <end position="238"/>
    </location>
</feature>